<dbReference type="Proteomes" id="UP000794436">
    <property type="component" value="Unassembled WGS sequence"/>
</dbReference>
<evidence type="ECO:0000256" key="8">
    <source>
        <dbReference type="ARBA" id="ARBA00041137"/>
    </source>
</evidence>
<dbReference type="EC" id="1.1.99.2" evidence="7"/>
<keyword evidence="4" id="KW-0560">Oxidoreductase</keyword>
<dbReference type="SUPFAM" id="SSF51905">
    <property type="entry name" value="FAD/NAD(P)-binding domain"/>
    <property type="match status" value="1"/>
</dbReference>
<feature type="domain" description="FAD dependent oxidoreductase" evidence="9">
    <location>
        <begin position="24"/>
        <end position="392"/>
    </location>
</feature>
<name>A0A8K1FIN5_PYTOL</name>
<dbReference type="AlphaFoldDB" id="A0A8K1FIN5"/>
<reference evidence="10" key="1">
    <citation type="submission" date="2019-03" db="EMBL/GenBank/DDBJ databases">
        <title>Long read genome sequence of the mycoparasitic Pythium oligandrum ATCC 38472 isolated from sugarbeet rhizosphere.</title>
        <authorList>
            <person name="Gaulin E."/>
        </authorList>
    </citation>
    <scope>NUCLEOTIDE SEQUENCE</scope>
    <source>
        <strain evidence="10">ATCC 38472_TT</strain>
    </source>
</reference>
<evidence type="ECO:0000256" key="4">
    <source>
        <dbReference type="ARBA" id="ARBA00023002"/>
    </source>
</evidence>
<comment type="catalytic activity">
    <reaction evidence="5">
        <text>(S)-2-hydroxyglutarate + A = 2-oxoglutarate + AH2</text>
        <dbReference type="Rhea" id="RHEA:21252"/>
        <dbReference type="ChEBI" id="CHEBI:13193"/>
        <dbReference type="ChEBI" id="CHEBI:16782"/>
        <dbReference type="ChEBI" id="CHEBI:16810"/>
        <dbReference type="ChEBI" id="CHEBI:17499"/>
        <dbReference type="EC" id="1.1.99.2"/>
    </reaction>
</comment>
<evidence type="ECO:0000256" key="1">
    <source>
        <dbReference type="ARBA" id="ARBA00001974"/>
    </source>
</evidence>
<comment type="similarity">
    <text evidence="6">Belongs to the L2HGDH family.</text>
</comment>
<comment type="caution">
    <text evidence="10">The sequence shown here is derived from an EMBL/GenBank/DDBJ whole genome shotgun (WGS) entry which is preliminary data.</text>
</comment>
<gene>
    <name evidence="10" type="ORF">Poli38472_014138</name>
</gene>
<keyword evidence="2" id="KW-0285">Flavoprotein</keyword>
<evidence type="ECO:0000313" key="11">
    <source>
        <dbReference type="Proteomes" id="UP000794436"/>
    </source>
</evidence>
<dbReference type="EMBL" id="SPLM01000041">
    <property type="protein sequence ID" value="TMW64021.1"/>
    <property type="molecule type" value="Genomic_DNA"/>
</dbReference>
<dbReference type="InterPro" id="IPR006076">
    <property type="entry name" value="FAD-dep_OxRdtase"/>
</dbReference>
<accession>A0A8K1FIN5</accession>
<dbReference type="Gene3D" id="3.50.50.60">
    <property type="entry name" value="FAD/NAD(P)-binding domain"/>
    <property type="match status" value="1"/>
</dbReference>
<comment type="cofactor">
    <cofactor evidence="1">
        <name>FAD</name>
        <dbReference type="ChEBI" id="CHEBI:57692"/>
    </cofactor>
</comment>
<dbReference type="InterPro" id="IPR036188">
    <property type="entry name" value="FAD/NAD-bd_sf"/>
</dbReference>
<keyword evidence="11" id="KW-1185">Reference proteome</keyword>
<evidence type="ECO:0000256" key="6">
    <source>
        <dbReference type="ARBA" id="ARBA00037941"/>
    </source>
</evidence>
<evidence type="ECO:0000256" key="2">
    <source>
        <dbReference type="ARBA" id="ARBA00022630"/>
    </source>
</evidence>
<evidence type="ECO:0000313" key="10">
    <source>
        <dbReference type="EMBL" id="TMW64021.1"/>
    </source>
</evidence>
<evidence type="ECO:0000256" key="5">
    <source>
        <dbReference type="ARBA" id="ARBA00036066"/>
    </source>
</evidence>
<dbReference type="Pfam" id="PF01266">
    <property type="entry name" value="DAO"/>
    <property type="match status" value="1"/>
</dbReference>
<evidence type="ECO:0000256" key="3">
    <source>
        <dbReference type="ARBA" id="ARBA00022827"/>
    </source>
</evidence>
<sequence>MGDYSDRLEDQHRHGQELLKMTSVVVAGGGVVGLSIARAMARRGLQVVLLERNKQVGMETSSRNSEVIHAGIYYAKDSWKARLCVQGRHMLYAFCDDYGVDYKRCGKLIVAHEHQADQLLAIASRGKANGVEGLRMVSREEAKAMEPEVECAQALLSPSTGIIDSHGLMLALQGDAEAHGAAVAFASTVESAAYKSDTRSVLVQGHTTSDGGVKEPFEVECDYFINATGMFAPLLQQKCAGATGTSVIAPTITKRFAKGTYFKLNKLRPFRGLVYPIPEPGGLGVHSTVDLEGNVRFGPDVEWIDTIDYTPNQSKDEVFAERIQSYWPAVTKDMLVADYCGIRPKIEMQGVTYDDFYIAGQSTHGMRGQIHLCGIESPGLTSCLAIGETVAQILNEEKARGEHFV</sequence>
<protein>
    <recommendedName>
        <fullName evidence="8">L-2-hydroxyglutarate dehydrogenase, mitochondrial</fullName>
        <ecNumber evidence="7">1.1.99.2</ecNumber>
    </recommendedName>
</protein>
<dbReference type="OrthoDB" id="498204at2759"/>
<dbReference type="GO" id="GO:0047545">
    <property type="term" value="F:(S)-2-hydroxyglutarate dehydrogenase activity"/>
    <property type="evidence" value="ECO:0007669"/>
    <property type="project" value="UniProtKB-EC"/>
</dbReference>
<evidence type="ECO:0000259" key="9">
    <source>
        <dbReference type="Pfam" id="PF01266"/>
    </source>
</evidence>
<dbReference type="PANTHER" id="PTHR43104:SF4">
    <property type="entry name" value="L-2-HYDROXYGLUTARATE DEHYDROGENASE, MITOCHONDRIAL"/>
    <property type="match status" value="1"/>
</dbReference>
<evidence type="ECO:0000256" key="7">
    <source>
        <dbReference type="ARBA" id="ARBA00038878"/>
    </source>
</evidence>
<dbReference type="PANTHER" id="PTHR43104">
    <property type="entry name" value="L-2-HYDROXYGLUTARATE DEHYDROGENASE, MITOCHONDRIAL"/>
    <property type="match status" value="1"/>
</dbReference>
<keyword evidence="3" id="KW-0274">FAD</keyword>
<dbReference type="Gene3D" id="3.30.9.10">
    <property type="entry name" value="D-Amino Acid Oxidase, subunit A, domain 2"/>
    <property type="match status" value="1"/>
</dbReference>
<organism evidence="10 11">
    <name type="scientific">Pythium oligandrum</name>
    <name type="common">Mycoparasitic fungus</name>
    <dbReference type="NCBI Taxonomy" id="41045"/>
    <lineage>
        <taxon>Eukaryota</taxon>
        <taxon>Sar</taxon>
        <taxon>Stramenopiles</taxon>
        <taxon>Oomycota</taxon>
        <taxon>Peronosporomycetes</taxon>
        <taxon>Pythiales</taxon>
        <taxon>Pythiaceae</taxon>
        <taxon>Pythium</taxon>
    </lineage>
</organism>
<proteinExistence type="inferred from homology"/>